<evidence type="ECO:0000256" key="7">
    <source>
        <dbReference type="ARBA" id="ARBA00022691"/>
    </source>
</evidence>
<evidence type="ECO:0000256" key="16">
    <source>
        <dbReference type="ARBA" id="ARBA00048112"/>
    </source>
</evidence>
<dbReference type="Gene3D" id="3.30.360.50">
    <property type="entry name" value="S-adenosylmethionine decarboxylase"/>
    <property type="match status" value="1"/>
</dbReference>
<dbReference type="Pfam" id="PF08132">
    <property type="entry name" value="AdoMetDC_leader"/>
    <property type="match status" value="1"/>
</dbReference>
<dbReference type="FunFam" id="3.30.360.50:FF:000001">
    <property type="entry name" value="S-adenosylmethionine decarboxylase proenzyme"/>
    <property type="match status" value="1"/>
</dbReference>
<dbReference type="PANTHER" id="PTHR11570">
    <property type="entry name" value="S-ADENOSYLMETHIONINE DECARBOXYLASE"/>
    <property type="match status" value="1"/>
</dbReference>
<dbReference type="GO" id="GO:0008295">
    <property type="term" value="P:spermidine biosynthetic process"/>
    <property type="evidence" value="ECO:0007669"/>
    <property type="project" value="UniProtKB-KW"/>
</dbReference>
<dbReference type="FunFam" id="3.60.90.10:FF:000002">
    <property type="entry name" value="S-adenosylmethionine decarboxylase proenzyme"/>
    <property type="match status" value="1"/>
</dbReference>
<dbReference type="Proteomes" id="UP000306102">
    <property type="component" value="Unassembled WGS sequence"/>
</dbReference>
<dbReference type="NCBIfam" id="TIGR00535">
    <property type="entry name" value="SAM_DCase"/>
    <property type="match status" value="1"/>
</dbReference>
<evidence type="ECO:0000256" key="1">
    <source>
        <dbReference type="ARBA" id="ARBA00001928"/>
    </source>
</evidence>
<keyword evidence="8" id="KW-0210">Decarboxylase</keyword>
<dbReference type="Gene3D" id="1.10.10.750">
    <property type="entry name" value="Ypt/Rab-GAP domain of gyp1p, domain 1"/>
    <property type="match status" value="1"/>
</dbReference>
<dbReference type="InterPro" id="IPR018166">
    <property type="entry name" value="S-AdoMet_deCO2ase_CS"/>
</dbReference>
<protein>
    <recommendedName>
        <fullName evidence="5">S-adenosylmethionine decarboxylase proenzyme</fullName>
        <ecNumber evidence="4">4.1.1.50</ecNumber>
    </recommendedName>
</protein>
<dbReference type="InterPro" id="IPR012511">
    <property type="entry name" value="AdoMetDC_leader"/>
</dbReference>
<evidence type="ECO:0000256" key="5">
    <source>
        <dbReference type="ARBA" id="ARBA00020217"/>
    </source>
</evidence>
<keyword evidence="14" id="KW-0704">Schiff base</keyword>
<evidence type="ECO:0000259" key="17">
    <source>
        <dbReference type="PROSITE" id="PS50086"/>
    </source>
</evidence>
<evidence type="ECO:0000256" key="4">
    <source>
        <dbReference type="ARBA" id="ARBA00012357"/>
    </source>
</evidence>
<dbReference type="GO" id="GO:0004014">
    <property type="term" value="F:adenosylmethionine decarboxylase activity"/>
    <property type="evidence" value="ECO:0007669"/>
    <property type="project" value="UniProtKB-EC"/>
</dbReference>
<keyword evidence="15" id="KW-0670">Pyruvate</keyword>
<name>A0A4S4DFF5_CAMSN</name>
<dbReference type="SMART" id="SM00164">
    <property type="entry name" value="TBC"/>
    <property type="match status" value="1"/>
</dbReference>
<evidence type="ECO:0000313" key="19">
    <source>
        <dbReference type="Proteomes" id="UP000306102"/>
    </source>
</evidence>
<keyword evidence="11" id="KW-0620">Polyamine biosynthesis</keyword>
<evidence type="ECO:0000256" key="15">
    <source>
        <dbReference type="ARBA" id="ARBA00023317"/>
    </source>
</evidence>
<dbReference type="InterPro" id="IPR035969">
    <property type="entry name" value="Rab-GAP_TBC_sf"/>
</dbReference>
<sequence length="790" mass="89340">MEKKKTDEYEAVPVPPVRVDRFGFVKQELSNSPEGIAKNRSAFEHEREERRIRKWRKMIGVGGSDWKHYMRRKPHVVKRRIRKGIPDCLRGLVWQLISGSRDLLLMNPGVYEQLVIYETSASELDIIRDISRTFPSHVFFQRRHGPGQRSLYNVLKAYSVYDRDVGYVQGMGFVAGLLLLYMSEEDVFWLLVALLKGAVHAPMEGLYLVGLPLVQQYLFQFDSLVREHMPKLGEHFTQEMINPSMYASQWFITVFSYSFPFHLALRIWDVFLHEIKFPFEKLVHALRNFPEDAMNPDTLLPMAYSIKVSKRLEELKLEYEKKNGKQAEAGVLFPLISRVCLIQFSKGTCLGLNDLMESKGGKKKSSSSSKSMFYEAPLGYSIEDVRPNGGIKKFRSAAYSNVMRPEAILRFPELRNKQPEVANTSVICKMALPVSAIGFEGYEKRLEISFFEPGIFSDPEGKGLRSLSKSQLDEILTPAECTIVSSLLNDEVDSYVLSESSLFVYPYKIIIKTCGTTKLLNSIPSILKFADMLSLSVRSVRYTRGCFIFPRAQPFPHRNFSEEVAVLNNYFGKLGSGSKAYVMGSDDKSQKWHVYSASAESMNHSYPIYTLEMCMTGLDKNAASVFYKTHGSSAAAMTDVSGIRMIFPDSEICDFEFDPCGYSMNAIEGAAISTIHVTPEDGFSYASFEAVGYDFRFLNLNHLLERVLACFKPTEFSIAIHSDVVGNDLGSDISLDVNGYFCGEKSHEALGKGGSIVYHRCMKAGGCGSPRSTLHCCWSENEDDEKVRKK</sequence>
<feature type="domain" description="Rab-GAP TBC" evidence="17">
    <location>
        <begin position="84"/>
        <end position="275"/>
    </location>
</feature>
<dbReference type="Gene3D" id="1.10.472.80">
    <property type="entry name" value="Ypt/Rab-GAP domain of gyp1p, domain 3"/>
    <property type="match status" value="1"/>
</dbReference>
<comment type="similarity">
    <text evidence="3">Belongs to the eukaryotic AdoMetDC family.</text>
</comment>
<comment type="catalytic activity">
    <reaction evidence="16">
        <text>S-adenosyl-L-methionine + H(+) = S-adenosyl 3-(methylsulfanyl)propylamine + CO2</text>
        <dbReference type="Rhea" id="RHEA:15981"/>
        <dbReference type="ChEBI" id="CHEBI:15378"/>
        <dbReference type="ChEBI" id="CHEBI:16526"/>
        <dbReference type="ChEBI" id="CHEBI:57443"/>
        <dbReference type="ChEBI" id="CHEBI:59789"/>
        <dbReference type="EC" id="4.1.1.50"/>
    </reaction>
</comment>
<keyword evidence="12" id="KW-0865">Zymogen</keyword>
<evidence type="ECO:0000256" key="11">
    <source>
        <dbReference type="ARBA" id="ARBA00023115"/>
    </source>
</evidence>
<dbReference type="Gene3D" id="1.10.8.270">
    <property type="entry name" value="putative rabgap domain of human tbc1 domain family member 14 like domains"/>
    <property type="match status" value="1"/>
</dbReference>
<dbReference type="PROSITE" id="PS01336">
    <property type="entry name" value="ADOMETDC"/>
    <property type="match status" value="1"/>
</dbReference>
<dbReference type="GO" id="GO:0099402">
    <property type="term" value="P:plant organ development"/>
    <property type="evidence" value="ECO:0007669"/>
    <property type="project" value="UniProtKB-ARBA"/>
</dbReference>
<dbReference type="STRING" id="542762.A0A4S4DFF5"/>
<dbReference type="SUPFAM" id="SSF56276">
    <property type="entry name" value="S-adenosylmethionine decarboxylase"/>
    <property type="match status" value="1"/>
</dbReference>
<keyword evidence="9" id="KW-0068">Autocatalytic cleavage</keyword>
<dbReference type="InterPro" id="IPR000195">
    <property type="entry name" value="Rab-GAP-TBC_dom"/>
</dbReference>
<evidence type="ECO:0000313" key="18">
    <source>
        <dbReference type="EMBL" id="THG01014.1"/>
    </source>
</evidence>
<dbReference type="EMBL" id="SDRB02011531">
    <property type="protein sequence ID" value="THG01014.1"/>
    <property type="molecule type" value="Genomic_DNA"/>
</dbReference>
<dbReference type="PROSITE" id="PS50086">
    <property type="entry name" value="TBC_RABGAP"/>
    <property type="match status" value="1"/>
</dbReference>
<dbReference type="FunFam" id="1.10.8.270:FF:000001">
    <property type="entry name" value="TBC1 domain family member 1"/>
    <property type="match status" value="1"/>
</dbReference>
<evidence type="ECO:0000256" key="14">
    <source>
        <dbReference type="ARBA" id="ARBA00023270"/>
    </source>
</evidence>
<comment type="caution">
    <text evidence="18">The sequence shown here is derived from an EMBL/GenBank/DDBJ whole genome shotgun (WGS) entry which is preliminary data.</text>
</comment>
<evidence type="ECO:0000256" key="13">
    <source>
        <dbReference type="ARBA" id="ARBA00023239"/>
    </source>
</evidence>
<evidence type="ECO:0000256" key="9">
    <source>
        <dbReference type="ARBA" id="ARBA00022813"/>
    </source>
</evidence>
<reference evidence="18 19" key="1">
    <citation type="journal article" date="2018" name="Proc. Natl. Acad. Sci. U.S.A.">
        <title>Draft genome sequence of Camellia sinensis var. sinensis provides insights into the evolution of the tea genome and tea quality.</title>
        <authorList>
            <person name="Wei C."/>
            <person name="Yang H."/>
            <person name="Wang S."/>
            <person name="Zhao J."/>
            <person name="Liu C."/>
            <person name="Gao L."/>
            <person name="Xia E."/>
            <person name="Lu Y."/>
            <person name="Tai Y."/>
            <person name="She G."/>
            <person name="Sun J."/>
            <person name="Cao H."/>
            <person name="Tong W."/>
            <person name="Gao Q."/>
            <person name="Li Y."/>
            <person name="Deng W."/>
            <person name="Jiang X."/>
            <person name="Wang W."/>
            <person name="Chen Q."/>
            <person name="Zhang S."/>
            <person name="Li H."/>
            <person name="Wu J."/>
            <person name="Wang P."/>
            <person name="Li P."/>
            <person name="Shi C."/>
            <person name="Zheng F."/>
            <person name="Jian J."/>
            <person name="Huang B."/>
            <person name="Shan D."/>
            <person name="Shi M."/>
            <person name="Fang C."/>
            <person name="Yue Y."/>
            <person name="Li F."/>
            <person name="Li D."/>
            <person name="Wei S."/>
            <person name="Han B."/>
            <person name="Jiang C."/>
            <person name="Yin Y."/>
            <person name="Xia T."/>
            <person name="Zhang Z."/>
            <person name="Bennetzen J.L."/>
            <person name="Zhao S."/>
            <person name="Wan X."/>
        </authorList>
    </citation>
    <scope>NUCLEOTIDE SEQUENCE [LARGE SCALE GENOMIC DNA]</scope>
    <source>
        <strain evidence="19">cv. Shuchazao</strain>
        <tissue evidence="18">Leaf</tissue>
    </source>
</reference>
<dbReference type="GO" id="GO:0006597">
    <property type="term" value="P:spermine biosynthetic process"/>
    <property type="evidence" value="ECO:0007669"/>
    <property type="project" value="InterPro"/>
</dbReference>
<dbReference type="Pfam" id="PF01536">
    <property type="entry name" value="SAM_decarbox"/>
    <property type="match status" value="1"/>
</dbReference>
<comment type="cofactor">
    <cofactor evidence="1">
        <name>pyruvate</name>
        <dbReference type="ChEBI" id="CHEBI:15361"/>
    </cofactor>
</comment>
<keyword evidence="10" id="KW-0745">Spermidine biosynthesis</keyword>
<evidence type="ECO:0000256" key="2">
    <source>
        <dbReference type="ARBA" id="ARBA00004911"/>
    </source>
</evidence>
<dbReference type="SUPFAM" id="SSF47923">
    <property type="entry name" value="Ypt/Rab-GAP domain of gyp1p"/>
    <property type="match status" value="2"/>
</dbReference>
<organism evidence="18 19">
    <name type="scientific">Camellia sinensis var. sinensis</name>
    <name type="common">China tea</name>
    <dbReference type="NCBI Taxonomy" id="542762"/>
    <lineage>
        <taxon>Eukaryota</taxon>
        <taxon>Viridiplantae</taxon>
        <taxon>Streptophyta</taxon>
        <taxon>Embryophyta</taxon>
        <taxon>Tracheophyta</taxon>
        <taxon>Spermatophyta</taxon>
        <taxon>Magnoliopsida</taxon>
        <taxon>eudicotyledons</taxon>
        <taxon>Gunneridae</taxon>
        <taxon>Pentapetalae</taxon>
        <taxon>asterids</taxon>
        <taxon>Ericales</taxon>
        <taxon>Theaceae</taxon>
        <taxon>Camellia</taxon>
    </lineage>
</organism>
<dbReference type="InterPro" id="IPR001985">
    <property type="entry name" value="S-AdoMet_decarboxylase_euk"/>
</dbReference>
<dbReference type="PANTHER" id="PTHR11570:SF15">
    <property type="entry name" value="S-ADENOSYLMETHIONINE DECARBOXYLASE PROENZYME 3"/>
    <property type="match status" value="1"/>
</dbReference>
<evidence type="ECO:0000256" key="6">
    <source>
        <dbReference type="ARBA" id="ARBA00022468"/>
    </source>
</evidence>
<keyword evidence="19" id="KW-1185">Reference proteome</keyword>
<dbReference type="UniPathway" id="UPA00331">
    <property type="reaction ID" value="UER00451"/>
</dbReference>
<proteinExistence type="inferred from homology"/>
<dbReference type="AlphaFoldDB" id="A0A4S4DFF5"/>
<keyword evidence="7" id="KW-0949">S-adenosyl-L-methionine</keyword>
<dbReference type="InterPro" id="IPR048283">
    <property type="entry name" value="AdoMetDC-like"/>
</dbReference>
<keyword evidence="6" id="KW-0343">GTPase activation</keyword>
<evidence type="ECO:0000256" key="10">
    <source>
        <dbReference type="ARBA" id="ARBA00023066"/>
    </source>
</evidence>
<dbReference type="GO" id="GO:0005829">
    <property type="term" value="C:cytosol"/>
    <property type="evidence" value="ECO:0007669"/>
    <property type="project" value="TreeGrafter"/>
</dbReference>
<dbReference type="Gene3D" id="3.60.90.10">
    <property type="entry name" value="S-adenosylmethionine decarboxylase"/>
    <property type="match status" value="1"/>
</dbReference>
<evidence type="ECO:0000256" key="8">
    <source>
        <dbReference type="ARBA" id="ARBA00022793"/>
    </source>
</evidence>
<dbReference type="InterPro" id="IPR016067">
    <property type="entry name" value="S-AdoMet_deCO2ase_core"/>
</dbReference>
<evidence type="ECO:0000256" key="12">
    <source>
        <dbReference type="ARBA" id="ARBA00023145"/>
    </source>
</evidence>
<gene>
    <name evidence="18" type="ORF">TEA_024532</name>
</gene>
<dbReference type="GO" id="GO:0005096">
    <property type="term" value="F:GTPase activator activity"/>
    <property type="evidence" value="ECO:0007669"/>
    <property type="project" value="UniProtKB-KW"/>
</dbReference>
<accession>A0A4S4DFF5</accession>
<dbReference type="Pfam" id="PF00566">
    <property type="entry name" value="RabGAP-TBC"/>
    <property type="match status" value="1"/>
</dbReference>
<dbReference type="FunFam" id="1.10.10.750:FF:000010">
    <property type="entry name" value="EVI5-like protein isoform X1"/>
    <property type="match status" value="1"/>
</dbReference>
<keyword evidence="13" id="KW-0456">Lyase</keyword>
<comment type="pathway">
    <text evidence="2">Amine and polyamine biosynthesis; S-adenosylmethioninamine biosynthesis; S-adenosylmethioninamine from S-adenosyl-L-methionine: step 1/1.</text>
</comment>
<dbReference type="EC" id="4.1.1.50" evidence="4"/>
<evidence type="ECO:0000256" key="3">
    <source>
        <dbReference type="ARBA" id="ARBA00008466"/>
    </source>
</evidence>